<keyword evidence="4" id="KW-1185">Reference proteome</keyword>
<feature type="compositionally biased region" description="Basic residues" evidence="2">
    <location>
        <begin position="239"/>
        <end position="255"/>
    </location>
</feature>
<evidence type="ECO:0000256" key="1">
    <source>
        <dbReference type="ARBA" id="ARBA00004123"/>
    </source>
</evidence>
<dbReference type="AlphaFoldDB" id="A0ABD0NEJ6"/>
<feature type="region of interest" description="Disordered" evidence="2">
    <location>
        <begin position="18"/>
        <end position="259"/>
    </location>
</feature>
<name>A0ABD0NEJ6_CIRMR</name>
<comment type="caution">
    <text evidence="3">The sequence shown here is derived from an EMBL/GenBank/DDBJ whole genome shotgun (WGS) entry which is preliminary data.</text>
</comment>
<gene>
    <name evidence="3" type="ORF">M9458_046824</name>
</gene>
<feature type="non-terminal residue" evidence="3">
    <location>
        <position position="279"/>
    </location>
</feature>
<evidence type="ECO:0000256" key="2">
    <source>
        <dbReference type="SAM" id="MobiDB-lite"/>
    </source>
</evidence>
<proteinExistence type="predicted"/>
<feature type="compositionally biased region" description="Basic residues" evidence="2">
    <location>
        <begin position="81"/>
        <end position="92"/>
    </location>
</feature>
<organism evidence="3 4">
    <name type="scientific">Cirrhinus mrigala</name>
    <name type="common">Mrigala</name>
    <dbReference type="NCBI Taxonomy" id="683832"/>
    <lineage>
        <taxon>Eukaryota</taxon>
        <taxon>Metazoa</taxon>
        <taxon>Chordata</taxon>
        <taxon>Craniata</taxon>
        <taxon>Vertebrata</taxon>
        <taxon>Euteleostomi</taxon>
        <taxon>Actinopterygii</taxon>
        <taxon>Neopterygii</taxon>
        <taxon>Teleostei</taxon>
        <taxon>Ostariophysi</taxon>
        <taxon>Cypriniformes</taxon>
        <taxon>Cyprinidae</taxon>
        <taxon>Labeoninae</taxon>
        <taxon>Labeonini</taxon>
        <taxon>Cirrhinus</taxon>
    </lineage>
</organism>
<evidence type="ECO:0000313" key="3">
    <source>
        <dbReference type="EMBL" id="KAL0158748.1"/>
    </source>
</evidence>
<feature type="compositionally biased region" description="Pro residues" evidence="2">
    <location>
        <begin position="217"/>
        <end position="235"/>
    </location>
</feature>
<feature type="compositionally biased region" description="Basic and acidic residues" evidence="2">
    <location>
        <begin position="147"/>
        <end position="157"/>
    </location>
</feature>
<comment type="subcellular location">
    <subcellularLocation>
        <location evidence="1">Nucleus</location>
    </subcellularLocation>
</comment>
<dbReference type="PANTHER" id="PTHR45915">
    <property type="entry name" value="TRANSCRIPTION INTERMEDIARY FACTOR"/>
    <property type="match status" value="1"/>
</dbReference>
<accession>A0ABD0NEJ6</accession>
<dbReference type="GO" id="GO:0005634">
    <property type="term" value="C:nucleus"/>
    <property type="evidence" value="ECO:0007669"/>
    <property type="project" value="UniProtKB-SubCell"/>
</dbReference>
<dbReference type="Proteomes" id="UP001529510">
    <property type="component" value="Unassembled WGS sequence"/>
</dbReference>
<reference evidence="3 4" key="1">
    <citation type="submission" date="2024-05" db="EMBL/GenBank/DDBJ databases">
        <title>Genome sequencing and assembly of Indian major carp, Cirrhinus mrigala (Hamilton, 1822).</title>
        <authorList>
            <person name="Mohindra V."/>
            <person name="Chowdhury L.M."/>
            <person name="Lal K."/>
            <person name="Jena J.K."/>
        </authorList>
    </citation>
    <scope>NUCLEOTIDE SEQUENCE [LARGE SCALE GENOMIC DNA]</scope>
    <source>
        <strain evidence="3">CM1030</strain>
        <tissue evidence="3">Blood</tissue>
    </source>
</reference>
<dbReference type="EMBL" id="JAMKFB020000023">
    <property type="protein sequence ID" value="KAL0158748.1"/>
    <property type="molecule type" value="Genomic_DNA"/>
</dbReference>
<dbReference type="PANTHER" id="PTHR45915:SF5">
    <property type="entry name" value="BROMODOMAIN ADJACENT TO ZINC FINGER DOMAIN PROTEIN 2A"/>
    <property type="match status" value="1"/>
</dbReference>
<evidence type="ECO:0000313" key="4">
    <source>
        <dbReference type="Proteomes" id="UP001529510"/>
    </source>
</evidence>
<feature type="compositionally biased region" description="Polar residues" evidence="2">
    <location>
        <begin position="181"/>
        <end position="191"/>
    </location>
</feature>
<protein>
    <submittedName>
        <fullName evidence="3">Uncharacterized protein</fullName>
    </submittedName>
</protein>
<feature type="non-terminal residue" evidence="3">
    <location>
        <position position="1"/>
    </location>
</feature>
<sequence length="279" mass="29896">EATVSDEPVTYVKVITPVKTEVKAEPPLSPAFGASLPSSPRASQLSPTEVDPLPGEASLMSSPRGRGRPRKIKPEVELHLRTVKNRRRRRSSRSGAEDSALSSPVQDPAQPAFQTSLEQPQDAEAESGAPIAASGDGQGEDNPPPEDSVREQAEKRGQWFNLLPKEPCDETSISEPCENTPAPTSSPTQDTPAPLDSDTLAPPPPQSPTAQVQTEAAPPPPPLPPPSIPVPPPLPQVVGRRRRRSSGAVAKRRGRPPSNLFHDVELKYFTQLVVKPIPL</sequence>
<feature type="compositionally biased region" description="Polar residues" evidence="2">
    <location>
        <begin position="36"/>
        <end position="47"/>
    </location>
</feature>